<dbReference type="SUPFAM" id="SSF81383">
    <property type="entry name" value="F-box domain"/>
    <property type="match status" value="1"/>
</dbReference>
<comment type="caution">
    <text evidence="2">The sequence shown here is derived from an EMBL/GenBank/DDBJ whole genome shotgun (WGS) entry which is preliminary data.</text>
</comment>
<sequence>MSTSPNTDHLVRRAFSRTVTGLPDDLLIDRVFLCLSLRDILRLRQVCKLFSELTRTPRLWKQILRSVKFALPPLPPIGPYSFANLGSIEIERLIVCSLTLDANWRSEKPIISKGSVHAIDAHHEVLSMKLLPGGQYMIALVHDAKEKSYALMLFVMGHEIFNARRIANWSVETKPYHIEAKYMPHKGEMGIMIAYVRCEAMYKERRVALLNAIISEGFDETKTVWPFPVRHEVVVLHSSLKFLHAEDTTSGSGSVERAELVKTMPPPFRRIAVLHSPQPLGVLDMAEIDGNAQLFFAKGDCEIIQKDLVTRRTSKLSMNLRRYDYQPYALRAIRVLPAQHEILVVRTARWDRTSGGLLSMEMYVLPDKGPSPMQSTPFVEPTSIRLHEVKDGTFGDVGISGYNTPSSYDGSVLSPLYQHTAPPPLTVYAVVEGQHRIVHCRINSLRIPRIRPDCPIDWDAESNPSVRPRHGHRWPLSVEETKHIFDISLAKVHEQACSLLQDQRIRILPGATRALLVGTAYDDPTTEASAVKLYSFTNAWPDQNVEEGGHLRWRFDKERRKVIEAQRAWVDAVYGVRDRPIALLDVGDNLRESFEKGLVTIAWDEWSGRVCAVSRADPQKVYAFECAHASDNRNDKTSAADA</sequence>
<dbReference type="Proteomes" id="UP000298327">
    <property type="component" value="Unassembled WGS sequence"/>
</dbReference>
<reference evidence="2 3" key="1">
    <citation type="submission" date="2019-02" db="EMBL/GenBank/DDBJ databases">
        <title>Genome sequencing of the rare red list fungi Dentipellis fragilis.</title>
        <authorList>
            <person name="Buettner E."/>
            <person name="Kellner H."/>
        </authorList>
    </citation>
    <scope>NUCLEOTIDE SEQUENCE [LARGE SCALE GENOMIC DNA]</scope>
    <source>
        <strain evidence="2 3">DSM 105465</strain>
    </source>
</reference>
<keyword evidence="3" id="KW-1185">Reference proteome</keyword>
<dbReference type="AlphaFoldDB" id="A0A4Y9Z2B2"/>
<organism evidence="2 3">
    <name type="scientific">Dentipellis fragilis</name>
    <dbReference type="NCBI Taxonomy" id="205917"/>
    <lineage>
        <taxon>Eukaryota</taxon>
        <taxon>Fungi</taxon>
        <taxon>Dikarya</taxon>
        <taxon>Basidiomycota</taxon>
        <taxon>Agaricomycotina</taxon>
        <taxon>Agaricomycetes</taxon>
        <taxon>Russulales</taxon>
        <taxon>Hericiaceae</taxon>
        <taxon>Dentipellis</taxon>
    </lineage>
</organism>
<dbReference type="Gene3D" id="1.20.1280.50">
    <property type="match status" value="1"/>
</dbReference>
<gene>
    <name evidence="2" type="ORF">EVG20_g3431</name>
</gene>
<evidence type="ECO:0000313" key="3">
    <source>
        <dbReference type="Proteomes" id="UP000298327"/>
    </source>
</evidence>
<dbReference type="EMBL" id="SEOQ01000154">
    <property type="protein sequence ID" value="TFY68765.1"/>
    <property type="molecule type" value="Genomic_DNA"/>
</dbReference>
<protein>
    <recommendedName>
        <fullName evidence="1">F-box domain-containing protein</fullName>
    </recommendedName>
</protein>
<evidence type="ECO:0000313" key="2">
    <source>
        <dbReference type="EMBL" id="TFY68765.1"/>
    </source>
</evidence>
<dbReference type="InterPro" id="IPR036047">
    <property type="entry name" value="F-box-like_dom_sf"/>
</dbReference>
<dbReference type="CDD" id="cd09917">
    <property type="entry name" value="F-box_SF"/>
    <property type="match status" value="1"/>
</dbReference>
<feature type="domain" description="F-box" evidence="1">
    <location>
        <begin position="21"/>
        <end position="65"/>
    </location>
</feature>
<evidence type="ECO:0000259" key="1">
    <source>
        <dbReference type="Pfam" id="PF12937"/>
    </source>
</evidence>
<proteinExistence type="predicted"/>
<dbReference type="Pfam" id="PF12937">
    <property type="entry name" value="F-box-like"/>
    <property type="match status" value="1"/>
</dbReference>
<accession>A0A4Y9Z2B2</accession>
<name>A0A4Y9Z2B2_9AGAM</name>
<dbReference type="InterPro" id="IPR001810">
    <property type="entry name" value="F-box_dom"/>
</dbReference>
<dbReference type="OrthoDB" id="3219396at2759"/>